<reference evidence="4" key="1">
    <citation type="journal article" date="2011" name="Genome Biol.">
        <title>Comparative and functional genomics provide insights into the pathogenicity of dermatophytic fungi.</title>
        <authorList>
            <person name="Burmester A."/>
            <person name="Shelest E."/>
            <person name="Gloeckner G."/>
            <person name="Heddergott C."/>
            <person name="Schindler S."/>
            <person name="Staib P."/>
            <person name="Heidel A."/>
            <person name="Felder M."/>
            <person name="Petzold A."/>
            <person name="Szafranski K."/>
            <person name="Feuermann M."/>
            <person name="Pedruzzi I."/>
            <person name="Priebe S."/>
            <person name="Groth M."/>
            <person name="Winkler R."/>
            <person name="Li W."/>
            <person name="Kniemeyer O."/>
            <person name="Schroeckh V."/>
            <person name="Hertweck C."/>
            <person name="Hube B."/>
            <person name="White T.C."/>
            <person name="Platzer M."/>
            <person name="Guthke R."/>
            <person name="Heitman J."/>
            <person name="Woestemeyer J."/>
            <person name="Zipfel P.F."/>
            <person name="Monod M."/>
            <person name="Brakhage A.A."/>
        </authorList>
    </citation>
    <scope>NUCLEOTIDE SEQUENCE [LARGE SCALE GENOMIC DNA]</scope>
    <source>
        <strain evidence="4">HKI 0517</strain>
    </source>
</reference>
<dbReference type="HOGENOM" id="CLU_043165_0_0_1"/>
<evidence type="ECO:0008006" key="5">
    <source>
        <dbReference type="Google" id="ProtNLM"/>
    </source>
</evidence>
<evidence type="ECO:0000256" key="2">
    <source>
        <dbReference type="SAM" id="SignalP"/>
    </source>
</evidence>
<dbReference type="EMBL" id="ACYE01000022">
    <property type="protein sequence ID" value="EFE44764.1"/>
    <property type="molecule type" value="Genomic_DNA"/>
</dbReference>
<dbReference type="OrthoDB" id="291007at2759"/>
<keyword evidence="4" id="KW-1185">Reference proteome</keyword>
<feature type="signal peptide" evidence="2">
    <location>
        <begin position="1"/>
        <end position="15"/>
    </location>
</feature>
<dbReference type="Proteomes" id="UP000008383">
    <property type="component" value="Unassembled WGS sequence"/>
</dbReference>
<dbReference type="GO" id="GO:0008237">
    <property type="term" value="F:metallopeptidase activity"/>
    <property type="evidence" value="ECO:0007669"/>
    <property type="project" value="InterPro"/>
</dbReference>
<feature type="compositionally biased region" description="Basic and acidic residues" evidence="1">
    <location>
        <begin position="328"/>
        <end position="345"/>
    </location>
</feature>
<evidence type="ECO:0000313" key="4">
    <source>
        <dbReference type="Proteomes" id="UP000008383"/>
    </source>
</evidence>
<gene>
    <name evidence="3" type="ORF">TRV_00436</name>
</gene>
<dbReference type="Gene3D" id="3.40.390.10">
    <property type="entry name" value="Collagenase (Catalytic Domain)"/>
    <property type="match status" value="1"/>
</dbReference>
<dbReference type="AlphaFoldDB" id="D4D042"/>
<proteinExistence type="predicted"/>
<feature type="region of interest" description="Disordered" evidence="1">
    <location>
        <begin position="319"/>
        <end position="345"/>
    </location>
</feature>
<accession>D4D042</accession>
<dbReference type="RefSeq" id="XP_003025375.1">
    <property type="nucleotide sequence ID" value="XM_003025329.1"/>
</dbReference>
<dbReference type="GeneID" id="9581610"/>
<dbReference type="SUPFAM" id="SSF55486">
    <property type="entry name" value="Metalloproteases ('zincins'), catalytic domain"/>
    <property type="match status" value="1"/>
</dbReference>
<dbReference type="KEGG" id="tve:TRV_00436"/>
<protein>
    <recommendedName>
        <fullName evidence="5">Peptidase metallopeptidase domain-containing protein</fullName>
    </recommendedName>
</protein>
<feature type="chain" id="PRO_5012745476" description="Peptidase metallopeptidase domain-containing protein" evidence="2">
    <location>
        <begin position="16"/>
        <end position="345"/>
    </location>
</feature>
<keyword evidence="2" id="KW-0732">Signal</keyword>
<evidence type="ECO:0000313" key="3">
    <source>
        <dbReference type="EMBL" id="EFE44764.1"/>
    </source>
</evidence>
<comment type="caution">
    <text evidence="3">The sequence shown here is derived from an EMBL/GenBank/DDBJ whole genome shotgun (WGS) entry which is preliminary data.</text>
</comment>
<organism evidence="3 4">
    <name type="scientific">Trichophyton verrucosum (strain HKI 0517)</name>
    <dbReference type="NCBI Taxonomy" id="663202"/>
    <lineage>
        <taxon>Eukaryota</taxon>
        <taxon>Fungi</taxon>
        <taxon>Dikarya</taxon>
        <taxon>Ascomycota</taxon>
        <taxon>Pezizomycotina</taxon>
        <taxon>Eurotiomycetes</taxon>
        <taxon>Eurotiomycetidae</taxon>
        <taxon>Onygenales</taxon>
        <taxon>Arthrodermataceae</taxon>
        <taxon>Trichophyton</taxon>
    </lineage>
</organism>
<dbReference type="InterPro" id="IPR024079">
    <property type="entry name" value="MetalloPept_cat_dom_sf"/>
</dbReference>
<name>D4D042_TRIVH</name>
<evidence type="ECO:0000256" key="1">
    <source>
        <dbReference type="SAM" id="MobiDB-lite"/>
    </source>
</evidence>
<sequence>MAIKVILIFFCYIFASTLNAGHPLWEYSQRDIKANNASHPLAKRWATINPNLGTFHLWPDKTVRFVFEDKKSKQALGPWIVAAMEIWYAAGLPRDFKMTEVSEKTMKKERANILVVKFTTKPALYATPAIPPKDEKNGIKGPTMLLNIRNDVGMLDIGANIAHEIGHVFGLLHEHQIPAFWGTPGHSESLFKFNCENLQDYQKVTKGLSASEIEKACTDRATAIKLRFSASEYLPIRSTIMRTPRVPAVPTADDVDWDSIMIYPSGSGAASPDGTGPENDLRKSVLLKANGDKIKPNLAPSDQDVNALITLYDVKFNTPQPKLLNDPSHPDYSKFKEESSKNTKC</sequence>